<sequence length="429" mass="43998">MSTVTAPTQGAASQGAVGGSTPGSRKAPITYAVLGLFALVVFGLLGQPGSSTFSVSTRTDLFQITPIGVPSRLTAIVLALVCLGLAAFAALRAKEGRRTPGWVAGTFAAAFVLAFLTWAVAGESIPFTGLLQGTLFLAVPLVFGALSGVMCERVGVINIAIEGQLLAGAFLAAVAASLSGNVYAGLIAAPIAGVLVALLLAVFTITYAVNQIIVGVVLNVLVVGVTGFLYSTVLTVNASSWNQPPGLQRIAIPLLSEIPVLGPVLFRQNLIVYLMYAAVIVANIALFRSKWGLRVRAVGEHPRAADTVGIKVNATRFKNVLLGGAIAGLGGAFFTIGAGLAFGKEMTAGKGYIALAAMIFGRWSPKGALGAALLFGFAEQLRISLGIVGTGIPSQFMLMTPYLVTIFAVAGLVGRVRPPAANGTHYAKS</sequence>
<evidence type="ECO:0000256" key="5">
    <source>
        <dbReference type="ARBA" id="ARBA00023136"/>
    </source>
</evidence>
<comment type="subcellular location">
    <subcellularLocation>
        <location evidence="1">Cell membrane</location>
        <topology evidence="1">Multi-pass membrane protein</topology>
    </subcellularLocation>
</comment>
<feature type="transmembrane region" description="Helical" evidence="7">
    <location>
        <begin position="182"/>
        <end position="205"/>
    </location>
</feature>
<feature type="transmembrane region" description="Helical" evidence="7">
    <location>
        <begin position="320"/>
        <end position="340"/>
    </location>
</feature>
<evidence type="ECO:0000313" key="8">
    <source>
        <dbReference type="EMBL" id="MBO1751877.1"/>
    </source>
</evidence>
<keyword evidence="4 7" id="KW-1133">Transmembrane helix</keyword>
<keyword evidence="5 7" id="KW-0472">Membrane</keyword>
<protein>
    <submittedName>
        <fullName evidence="8">ABC transporter permease</fullName>
    </submittedName>
</protein>
<dbReference type="PANTHER" id="PTHR43370:SF1">
    <property type="entry name" value="GUANOSINE ABC TRANSPORTER PERMEASE PROTEIN NUPQ"/>
    <property type="match status" value="1"/>
</dbReference>
<name>A0A939LV64_9CELL</name>
<proteinExistence type="predicted"/>
<evidence type="ECO:0000313" key="9">
    <source>
        <dbReference type="Proteomes" id="UP000664209"/>
    </source>
</evidence>
<dbReference type="PANTHER" id="PTHR43370">
    <property type="entry name" value="SUGAR ABC TRANSPORTER INTEGRAL MEMBRANE PROTEIN-RELATED"/>
    <property type="match status" value="1"/>
</dbReference>
<dbReference type="AlphaFoldDB" id="A0A939LV64"/>
<dbReference type="CDD" id="cd06580">
    <property type="entry name" value="TM_PBP1_transp_TpRbsC_like"/>
    <property type="match status" value="1"/>
</dbReference>
<dbReference type="Pfam" id="PF02653">
    <property type="entry name" value="BPD_transp_2"/>
    <property type="match status" value="1"/>
</dbReference>
<reference evidence="8" key="1">
    <citation type="submission" date="2021-03" db="EMBL/GenBank/DDBJ databases">
        <title>Actinotalea soli sp. nov., isolated from soil.</title>
        <authorList>
            <person name="Ping W."/>
            <person name="Zhang J."/>
        </authorList>
    </citation>
    <scope>NUCLEOTIDE SEQUENCE</scope>
    <source>
        <strain evidence="8">BY-33</strain>
    </source>
</reference>
<comment type="caution">
    <text evidence="8">The sequence shown here is derived from an EMBL/GenBank/DDBJ whole genome shotgun (WGS) entry which is preliminary data.</text>
</comment>
<evidence type="ECO:0000256" key="2">
    <source>
        <dbReference type="ARBA" id="ARBA00022475"/>
    </source>
</evidence>
<feature type="transmembrane region" description="Helical" evidence="7">
    <location>
        <begin position="29"/>
        <end position="49"/>
    </location>
</feature>
<organism evidence="8 9">
    <name type="scientific">Actinotalea soli</name>
    <dbReference type="NCBI Taxonomy" id="2819234"/>
    <lineage>
        <taxon>Bacteria</taxon>
        <taxon>Bacillati</taxon>
        <taxon>Actinomycetota</taxon>
        <taxon>Actinomycetes</taxon>
        <taxon>Micrococcales</taxon>
        <taxon>Cellulomonadaceae</taxon>
        <taxon>Actinotalea</taxon>
    </lineage>
</organism>
<evidence type="ECO:0000256" key="4">
    <source>
        <dbReference type="ARBA" id="ARBA00022989"/>
    </source>
</evidence>
<gene>
    <name evidence="8" type="ORF">J4G33_08690</name>
</gene>
<dbReference type="EMBL" id="JAGEMK010000003">
    <property type="protein sequence ID" value="MBO1751877.1"/>
    <property type="molecule type" value="Genomic_DNA"/>
</dbReference>
<evidence type="ECO:0000256" key="7">
    <source>
        <dbReference type="SAM" id="Phobius"/>
    </source>
</evidence>
<dbReference type="RefSeq" id="WP_208055528.1">
    <property type="nucleotide sequence ID" value="NZ_JAGEMK010000003.1"/>
</dbReference>
<keyword evidence="3 7" id="KW-0812">Transmembrane</keyword>
<dbReference type="GO" id="GO:0022857">
    <property type="term" value="F:transmembrane transporter activity"/>
    <property type="evidence" value="ECO:0007669"/>
    <property type="project" value="InterPro"/>
</dbReference>
<dbReference type="InterPro" id="IPR001851">
    <property type="entry name" value="ABC_transp_permease"/>
</dbReference>
<evidence type="ECO:0000256" key="3">
    <source>
        <dbReference type="ARBA" id="ARBA00022692"/>
    </source>
</evidence>
<feature type="transmembrane region" description="Helical" evidence="7">
    <location>
        <begin position="212"/>
        <end position="233"/>
    </location>
</feature>
<evidence type="ECO:0000256" key="1">
    <source>
        <dbReference type="ARBA" id="ARBA00004651"/>
    </source>
</evidence>
<feature type="transmembrane region" description="Helical" evidence="7">
    <location>
        <begin position="156"/>
        <end position="176"/>
    </location>
</feature>
<feature type="transmembrane region" description="Helical" evidence="7">
    <location>
        <begin position="69"/>
        <end position="90"/>
    </location>
</feature>
<keyword evidence="2" id="KW-1003">Cell membrane</keyword>
<feature type="transmembrane region" description="Helical" evidence="7">
    <location>
        <begin position="270"/>
        <end position="287"/>
    </location>
</feature>
<dbReference type="Proteomes" id="UP000664209">
    <property type="component" value="Unassembled WGS sequence"/>
</dbReference>
<accession>A0A939LV64</accession>
<feature type="transmembrane region" description="Helical" evidence="7">
    <location>
        <begin position="396"/>
        <end position="414"/>
    </location>
</feature>
<evidence type="ECO:0000256" key="6">
    <source>
        <dbReference type="SAM" id="MobiDB-lite"/>
    </source>
</evidence>
<keyword evidence="9" id="KW-1185">Reference proteome</keyword>
<feature type="transmembrane region" description="Helical" evidence="7">
    <location>
        <begin position="102"/>
        <end position="121"/>
    </location>
</feature>
<dbReference type="GO" id="GO:0005886">
    <property type="term" value="C:plasma membrane"/>
    <property type="evidence" value="ECO:0007669"/>
    <property type="project" value="UniProtKB-SubCell"/>
</dbReference>
<feature type="transmembrane region" description="Helical" evidence="7">
    <location>
        <begin position="127"/>
        <end position="149"/>
    </location>
</feature>
<feature type="region of interest" description="Disordered" evidence="6">
    <location>
        <begin position="1"/>
        <end position="24"/>
    </location>
</feature>